<name>A0A2K8KEP8_9RHOB</name>
<dbReference type="AlphaFoldDB" id="A0A2K8KEP8"/>
<dbReference type="Proteomes" id="UP000228948">
    <property type="component" value="Chromosome"/>
</dbReference>
<sequence length="144" mass="15620">MTEGISFRPHHFLCTLGFQGKGYSGAFTQNMAAIVNRLRAPDGGAVRIQVTYQADSICAPCPHKRGLSCKEAAKINTLDTRHADALSLRDGDSLTWAEAQARIVARVPQGSLEQLCGGCQWLELGLCETALSALHMRHKEKGRG</sequence>
<dbReference type="RefSeq" id="WP_071480916.1">
    <property type="nucleotide sequence ID" value="NZ_CP024899.1"/>
</dbReference>
<dbReference type="OrthoDB" id="6195504at2"/>
<dbReference type="InterPro" id="IPR009702">
    <property type="entry name" value="DUF1284"/>
</dbReference>
<gene>
    <name evidence="1" type="ORF">BG454_11785</name>
</gene>
<accession>A0A2K8KEP8</accession>
<dbReference type="Pfam" id="PF06935">
    <property type="entry name" value="DUF1284"/>
    <property type="match status" value="1"/>
</dbReference>
<dbReference type="KEGG" id="rbg:BG454_11785"/>
<dbReference type="STRING" id="441209.GCA_001870665_02137"/>
<proteinExistence type="predicted"/>
<protein>
    <submittedName>
        <fullName evidence="1">DUF1284 domain-containing protein</fullName>
    </submittedName>
</protein>
<reference evidence="1 2" key="1">
    <citation type="submission" date="2017-11" db="EMBL/GenBank/DDBJ databases">
        <title>Revised Sequence and Annotation of the Rhodobaca barguzinensis strain alga05 Genome.</title>
        <authorList>
            <person name="Kopejtka K."/>
            <person name="Tomasch J.M."/>
            <person name="Bunk B."/>
            <person name="Koblizek M."/>
        </authorList>
    </citation>
    <scope>NUCLEOTIDE SEQUENCE [LARGE SCALE GENOMIC DNA]</scope>
    <source>
        <strain evidence="2">alga05</strain>
    </source>
</reference>
<evidence type="ECO:0000313" key="1">
    <source>
        <dbReference type="EMBL" id="ATX66413.1"/>
    </source>
</evidence>
<dbReference type="EMBL" id="CP024899">
    <property type="protein sequence ID" value="ATX66413.1"/>
    <property type="molecule type" value="Genomic_DNA"/>
</dbReference>
<organism evidence="1 2">
    <name type="scientific">Roseinatronobacter bogoriensis subsp. barguzinensis</name>
    <dbReference type="NCBI Taxonomy" id="441209"/>
    <lineage>
        <taxon>Bacteria</taxon>
        <taxon>Pseudomonadati</taxon>
        <taxon>Pseudomonadota</taxon>
        <taxon>Alphaproteobacteria</taxon>
        <taxon>Rhodobacterales</taxon>
        <taxon>Paracoccaceae</taxon>
        <taxon>Roseinatronobacter</taxon>
    </lineage>
</organism>
<keyword evidence="2" id="KW-1185">Reference proteome</keyword>
<evidence type="ECO:0000313" key="2">
    <source>
        <dbReference type="Proteomes" id="UP000228948"/>
    </source>
</evidence>